<reference evidence="1 2" key="1">
    <citation type="submission" date="2021-06" db="EMBL/GenBank/DDBJ databases">
        <title>Caerostris extrusa draft genome.</title>
        <authorList>
            <person name="Kono N."/>
            <person name="Arakawa K."/>
        </authorList>
    </citation>
    <scope>NUCLEOTIDE SEQUENCE [LARGE SCALE GENOMIC DNA]</scope>
</reference>
<comment type="caution">
    <text evidence="1">The sequence shown here is derived from an EMBL/GenBank/DDBJ whole genome shotgun (WGS) entry which is preliminary data.</text>
</comment>
<accession>A0AAV4XQV8</accession>
<dbReference type="AlphaFoldDB" id="A0AAV4XQV8"/>
<dbReference type="EMBL" id="BPLR01018121">
    <property type="protein sequence ID" value="GIY97119.1"/>
    <property type="molecule type" value="Genomic_DNA"/>
</dbReference>
<keyword evidence="2" id="KW-1185">Reference proteome</keyword>
<sequence>MVVPYPTLHCTPHQQDNTIPMSLTSLNDPLMHIMCYICLGRLDLLAIEHVWKMVPQRLMLKYLPRILKEEIPEKNL</sequence>
<protein>
    <submittedName>
        <fullName evidence="1">Uncharacterized protein</fullName>
    </submittedName>
</protein>
<gene>
    <name evidence="1" type="ORF">CEXT_661251</name>
</gene>
<organism evidence="1 2">
    <name type="scientific">Caerostris extrusa</name>
    <name type="common">Bark spider</name>
    <name type="synonym">Caerostris bankana</name>
    <dbReference type="NCBI Taxonomy" id="172846"/>
    <lineage>
        <taxon>Eukaryota</taxon>
        <taxon>Metazoa</taxon>
        <taxon>Ecdysozoa</taxon>
        <taxon>Arthropoda</taxon>
        <taxon>Chelicerata</taxon>
        <taxon>Arachnida</taxon>
        <taxon>Araneae</taxon>
        <taxon>Araneomorphae</taxon>
        <taxon>Entelegynae</taxon>
        <taxon>Araneoidea</taxon>
        <taxon>Araneidae</taxon>
        <taxon>Caerostris</taxon>
    </lineage>
</organism>
<name>A0AAV4XQV8_CAEEX</name>
<evidence type="ECO:0000313" key="2">
    <source>
        <dbReference type="Proteomes" id="UP001054945"/>
    </source>
</evidence>
<evidence type="ECO:0000313" key="1">
    <source>
        <dbReference type="EMBL" id="GIY97119.1"/>
    </source>
</evidence>
<proteinExistence type="predicted"/>
<dbReference type="Proteomes" id="UP001054945">
    <property type="component" value="Unassembled WGS sequence"/>
</dbReference>